<reference evidence="3" key="1">
    <citation type="submission" date="2020-12" db="EMBL/GenBank/DDBJ databases">
        <title>Genomic characterization of non-nitrogen-fixing Frankia strains.</title>
        <authorList>
            <person name="Carlos-Shanley C."/>
            <person name="Guerra T."/>
            <person name="Hahn D."/>
        </authorList>
    </citation>
    <scope>NUCLEOTIDE SEQUENCE</scope>
    <source>
        <strain evidence="3">CN6</strain>
    </source>
</reference>
<dbReference type="Pfam" id="PF01575">
    <property type="entry name" value="MaoC_dehydratas"/>
    <property type="match status" value="1"/>
</dbReference>
<dbReference type="InterPro" id="IPR039375">
    <property type="entry name" value="NodN-like"/>
</dbReference>
<evidence type="ECO:0000256" key="1">
    <source>
        <dbReference type="ARBA" id="ARBA00005254"/>
    </source>
</evidence>
<comment type="caution">
    <text evidence="3">The sequence shown here is derived from an EMBL/GenBank/DDBJ whole genome shotgun (WGS) entry which is preliminary data.</text>
</comment>
<dbReference type="CDD" id="cd03450">
    <property type="entry name" value="NodN"/>
    <property type="match status" value="1"/>
</dbReference>
<dbReference type="InterPro" id="IPR029069">
    <property type="entry name" value="HotDog_dom_sf"/>
</dbReference>
<accession>A0A937RJI1</accession>
<dbReference type="PANTHER" id="PTHR42993:SF1">
    <property type="entry name" value="MAOC-LIKE DEHYDRATASE DOMAIN-CONTAINING PROTEIN"/>
    <property type="match status" value="1"/>
</dbReference>
<comment type="similarity">
    <text evidence="1">Belongs to the enoyl-CoA hydratase/isomerase family.</text>
</comment>
<dbReference type="AlphaFoldDB" id="A0A937RJI1"/>
<dbReference type="Proteomes" id="UP000604475">
    <property type="component" value="Unassembled WGS sequence"/>
</dbReference>
<dbReference type="PANTHER" id="PTHR42993">
    <property type="entry name" value="MAOC-LIKE DEHYDRATASE DOMAIN-CONTAINING PROTEIN"/>
    <property type="match status" value="1"/>
</dbReference>
<keyword evidence="4" id="KW-1185">Reference proteome</keyword>
<protein>
    <submittedName>
        <fullName evidence="3">MaoC family dehydratase</fullName>
    </submittedName>
</protein>
<feature type="domain" description="MaoC-like" evidence="2">
    <location>
        <begin position="19"/>
        <end position="118"/>
    </location>
</feature>
<organism evidence="3 4">
    <name type="scientific">Frankia nepalensis</name>
    <dbReference type="NCBI Taxonomy" id="1836974"/>
    <lineage>
        <taxon>Bacteria</taxon>
        <taxon>Bacillati</taxon>
        <taxon>Actinomycetota</taxon>
        <taxon>Actinomycetes</taxon>
        <taxon>Frankiales</taxon>
        <taxon>Frankiaceae</taxon>
        <taxon>Frankia</taxon>
    </lineage>
</organism>
<sequence>MPAAGIQGSFGSAAELRAAVGDEFGPGEWLVIDQDRIDAFAAATNDHQWIHVDPARAASGPFGATIAHGLLIQSLVPYLVGRIVAVTGFRMAVNYGSDRVRFVTPVRCGARIRARTRLLAADDLGGGGLAVSMRTTIEIDGGERPAVVVDHLGRYYF</sequence>
<evidence type="ECO:0000313" key="3">
    <source>
        <dbReference type="EMBL" id="MBL7631475.1"/>
    </source>
</evidence>
<dbReference type="SUPFAM" id="SSF54637">
    <property type="entry name" value="Thioesterase/thiol ester dehydrase-isomerase"/>
    <property type="match status" value="1"/>
</dbReference>
<proteinExistence type="inferred from homology"/>
<name>A0A937RJI1_9ACTN</name>
<evidence type="ECO:0000313" key="4">
    <source>
        <dbReference type="Proteomes" id="UP000604475"/>
    </source>
</evidence>
<dbReference type="EMBL" id="JAEACQ010000273">
    <property type="protein sequence ID" value="MBL7631475.1"/>
    <property type="molecule type" value="Genomic_DNA"/>
</dbReference>
<dbReference type="RefSeq" id="WP_203002824.1">
    <property type="nucleotide sequence ID" value="NZ_JADWYU010000198.1"/>
</dbReference>
<gene>
    <name evidence="3" type="ORF">I7412_30825</name>
</gene>
<evidence type="ECO:0000259" key="2">
    <source>
        <dbReference type="Pfam" id="PF01575"/>
    </source>
</evidence>
<dbReference type="Gene3D" id="3.10.129.10">
    <property type="entry name" value="Hotdog Thioesterase"/>
    <property type="match status" value="1"/>
</dbReference>
<dbReference type="InterPro" id="IPR002539">
    <property type="entry name" value="MaoC-like_dom"/>
</dbReference>